<evidence type="ECO:0000313" key="10">
    <source>
        <dbReference type="Proteomes" id="UP000799757"/>
    </source>
</evidence>
<feature type="transmembrane region" description="Helical" evidence="7">
    <location>
        <begin position="276"/>
        <end position="297"/>
    </location>
</feature>
<dbReference type="Proteomes" id="UP000799757">
    <property type="component" value="Unassembled WGS sequence"/>
</dbReference>
<feature type="domain" description="Rhodopsin" evidence="8">
    <location>
        <begin position="50"/>
        <end position="297"/>
    </location>
</feature>
<proteinExistence type="inferred from homology"/>
<reference evidence="9" key="1">
    <citation type="journal article" date="2020" name="Stud. Mycol.">
        <title>101 Dothideomycetes genomes: a test case for predicting lifestyles and emergence of pathogens.</title>
        <authorList>
            <person name="Haridas S."/>
            <person name="Albert R."/>
            <person name="Binder M."/>
            <person name="Bloem J."/>
            <person name="Labutti K."/>
            <person name="Salamov A."/>
            <person name="Andreopoulos B."/>
            <person name="Baker S."/>
            <person name="Barry K."/>
            <person name="Bills G."/>
            <person name="Bluhm B."/>
            <person name="Cannon C."/>
            <person name="Castanera R."/>
            <person name="Culley D."/>
            <person name="Daum C."/>
            <person name="Ezra D."/>
            <person name="Gonzalez J."/>
            <person name="Henrissat B."/>
            <person name="Kuo A."/>
            <person name="Liang C."/>
            <person name="Lipzen A."/>
            <person name="Lutzoni F."/>
            <person name="Magnuson J."/>
            <person name="Mondo S."/>
            <person name="Nolan M."/>
            <person name="Ohm R."/>
            <person name="Pangilinan J."/>
            <person name="Park H.-J."/>
            <person name="Ramirez L."/>
            <person name="Alfaro M."/>
            <person name="Sun H."/>
            <person name="Tritt A."/>
            <person name="Yoshinaga Y."/>
            <person name="Zwiers L.-H."/>
            <person name="Turgeon B."/>
            <person name="Goodwin S."/>
            <person name="Spatafora J."/>
            <person name="Crous P."/>
            <person name="Grigoriev I."/>
        </authorList>
    </citation>
    <scope>NUCLEOTIDE SEQUENCE</scope>
    <source>
        <strain evidence="9">CBS 109.77</strain>
    </source>
</reference>
<dbReference type="OrthoDB" id="444631at2759"/>
<evidence type="ECO:0000259" key="8">
    <source>
        <dbReference type="Pfam" id="PF20684"/>
    </source>
</evidence>
<evidence type="ECO:0000256" key="6">
    <source>
        <dbReference type="SAM" id="MobiDB-lite"/>
    </source>
</evidence>
<keyword evidence="4 7" id="KW-0472">Membrane</keyword>
<feature type="transmembrane region" description="Helical" evidence="7">
    <location>
        <begin position="234"/>
        <end position="256"/>
    </location>
</feature>
<dbReference type="InterPro" id="IPR049326">
    <property type="entry name" value="Rhodopsin_dom_fungi"/>
</dbReference>
<feature type="transmembrane region" description="Helical" evidence="7">
    <location>
        <begin position="30"/>
        <end position="49"/>
    </location>
</feature>
<feature type="region of interest" description="Disordered" evidence="6">
    <location>
        <begin position="386"/>
        <end position="417"/>
    </location>
</feature>
<evidence type="ECO:0000256" key="4">
    <source>
        <dbReference type="ARBA" id="ARBA00023136"/>
    </source>
</evidence>
<keyword evidence="3 7" id="KW-1133">Transmembrane helix</keyword>
<feature type="transmembrane region" description="Helical" evidence="7">
    <location>
        <begin position="120"/>
        <end position="143"/>
    </location>
</feature>
<organism evidence="9 10">
    <name type="scientific">Melanomma pulvis-pyrius CBS 109.77</name>
    <dbReference type="NCBI Taxonomy" id="1314802"/>
    <lineage>
        <taxon>Eukaryota</taxon>
        <taxon>Fungi</taxon>
        <taxon>Dikarya</taxon>
        <taxon>Ascomycota</taxon>
        <taxon>Pezizomycotina</taxon>
        <taxon>Dothideomycetes</taxon>
        <taxon>Pleosporomycetidae</taxon>
        <taxon>Pleosporales</taxon>
        <taxon>Melanommataceae</taxon>
        <taxon>Melanomma</taxon>
    </lineage>
</organism>
<evidence type="ECO:0000313" key="9">
    <source>
        <dbReference type="EMBL" id="KAF2792260.1"/>
    </source>
</evidence>
<feature type="compositionally biased region" description="Polar residues" evidence="6">
    <location>
        <begin position="340"/>
        <end position="351"/>
    </location>
</feature>
<dbReference type="PANTHER" id="PTHR33048:SF92">
    <property type="entry name" value="INTEGRAL MEMBRANE PROTEIN"/>
    <property type="match status" value="1"/>
</dbReference>
<evidence type="ECO:0000256" key="7">
    <source>
        <dbReference type="SAM" id="Phobius"/>
    </source>
</evidence>
<evidence type="ECO:0000256" key="2">
    <source>
        <dbReference type="ARBA" id="ARBA00022692"/>
    </source>
</evidence>
<dbReference type="PANTHER" id="PTHR33048">
    <property type="entry name" value="PTH11-LIKE INTEGRAL MEMBRANE PROTEIN (AFU_ORTHOLOGUE AFUA_5G11245)"/>
    <property type="match status" value="1"/>
</dbReference>
<dbReference type="Pfam" id="PF20684">
    <property type="entry name" value="Fung_rhodopsin"/>
    <property type="match status" value="1"/>
</dbReference>
<evidence type="ECO:0000256" key="5">
    <source>
        <dbReference type="ARBA" id="ARBA00038359"/>
    </source>
</evidence>
<gene>
    <name evidence="9" type="ORF">K505DRAFT_418567</name>
</gene>
<comment type="similarity">
    <text evidence="5">Belongs to the SAT4 family.</text>
</comment>
<dbReference type="InterPro" id="IPR052337">
    <property type="entry name" value="SAT4-like"/>
</dbReference>
<evidence type="ECO:0000256" key="3">
    <source>
        <dbReference type="ARBA" id="ARBA00022989"/>
    </source>
</evidence>
<dbReference type="AlphaFoldDB" id="A0A6A6X6X7"/>
<keyword evidence="2 7" id="KW-0812">Transmembrane</keyword>
<dbReference type="GO" id="GO:0016020">
    <property type="term" value="C:membrane"/>
    <property type="evidence" value="ECO:0007669"/>
    <property type="project" value="UniProtKB-SubCell"/>
</dbReference>
<accession>A0A6A6X6X7</accession>
<feature type="transmembrane region" description="Helical" evidence="7">
    <location>
        <begin position="155"/>
        <end position="175"/>
    </location>
</feature>
<feature type="transmembrane region" description="Helical" evidence="7">
    <location>
        <begin position="199"/>
        <end position="222"/>
    </location>
</feature>
<protein>
    <recommendedName>
        <fullName evidence="8">Rhodopsin domain-containing protein</fullName>
    </recommendedName>
</protein>
<feature type="compositionally biased region" description="Polar residues" evidence="6">
    <location>
        <begin position="403"/>
        <end position="417"/>
    </location>
</feature>
<dbReference type="EMBL" id="MU001978">
    <property type="protein sequence ID" value="KAF2792260.1"/>
    <property type="molecule type" value="Genomic_DNA"/>
</dbReference>
<keyword evidence="10" id="KW-1185">Reference proteome</keyword>
<comment type="subcellular location">
    <subcellularLocation>
        <location evidence="1">Membrane</location>
        <topology evidence="1">Multi-pass membrane protein</topology>
    </subcellularLocation>
</comment>
<name>A0A6A6X6X7_9PLEO</name>
<feature type="region of interest" description="Disordered" evidence="6">
    <location>
        <begin position="332"/>
        <end position="351"/>
    </location>
</feature>
<feature type="transmembrane region" description="Helical" evidence="7">
    <location>
        <begin position="61"/>
        <end position="85"/>
    </location>
</feature>
<sequence>MSSPELTIDGIALDSNRQWKINHIGKIDKHTFKIIVGLFTALATTAAIFRIRNRISTRRKLFLDDILVMFATATLAVQTGILFHMCNKLYMAETMRRDPTVHFTLSEILSLGENRKWSDIYLTSAWATKFAIKFSFLALFRNLIRNLSRPLNRYYWFLVWFTAASWIFVTAVSFVNCPYFHGETLGKCFLGPSKTSNTVLVTLVYFVDIITDIMISSIPIILLRMSTLRCVQRLRIAIFLCLSIVIVMVSLVRLFGGLYHSPLGKLEFSMQWMYTILHVEAAIAVMLGSISALRKVFATLPNDRSRENENRPIILIHYDLLKRTLSWKKSSSIKDDQKSTPQLSDGNRTQPTLRGLRTFIRRHERSAGHTTLNSIASEVEDYHNFKKREGDNNQPRYEADIPSSHQSDTGYPASSNYELDPWISKPVSLARLV</sequence>
<evidence type="ECO:0000256" key="1">
    <source>
        <dbReference type="ARBA" id="ARBA00004141"/>
    </source>
</evidence>